<dbReference type="KEGG" id="scy:SCATT_16530"/>
<dbReference type="Pfam" id="PF13155">
    <property type="entry name" value="Toprim_2"/>
    <property type="match status" value="1"/>
</dbReference>
<dbReference type="OrthoDB" id="4619999at2"/>
<gene>
    <name evidence="1" type="ordered locus">SCATT_16530</name>
</gene>
<dbReference type="CDD" id="cd01029">
    <property type="entry name" value="TOPRIM_primases"/>
    <property type="match status" value="1"/>
</dbReference>
<reference evidence="2" key="1">
    <citation type="submission" date="2011-12" db="EMBL/GenBank/DDBJ databases">
        <title>Complete genome sequence of Streptomyces cattleya strain DSM 46488.</title>
        <authorList>
            <person name="Ou H.-Y."/>
            <person name="Li P."/>
            <person name="Zhao C."/>
            <person name="O'Hagan D."/>
            <person name="Deng Z."/>
        </authorList>
    </citation>
    <scope>NUCLEOTIDE SEQUENCE [LARGE SCALE GENOMIC DNA]</scope>
    <source>
        <strain evidence="2">ATCC 35852 / DSM 46488 / JCM 4925 / NBRC 14057 / NRRL 8057</strain>
    </source>
</reference>
<accession>G8WNZ1</accession>
<dbReference type="InterPro" id="IPR034154">
    <property type="entry name" value="TOPRIM_DnaG/twinkle"/>
</dbReference>
<dbReference type="Proteomes" id="UP000007842">
    <property type="component" value="Chromosome"/>
</dbReference>
<keyword evidence="2" id="KW-1185">Reference proteome</keyword>
<dbReference type="SUPFAM" id="SSF56731">
    <property type="entry name" value="DNA primase core"/>
    <property type="match status" value="1"/>
</dbReference>
<organism evidence="1 2">
    <name type="scientific">Streptantibioticus cattleyicolor (strain ATCC 35852 / DSM 46488 / JCM 4925 / NBRC 14057 / NRRL 8057)</name>
    <name type="common">Streptomyces cattleya</name>
    <dbReference type="NCBI Taxonomy" id="1003195"/>
    <lineage>
        <taxon>Bacteria</taxon>
        <taxon>Bacillati</taxon>
        <taxon>Actinomycetota</taxon>
        <taxon>Actinomycetes</taxon>
        <taxon>Kitasatosporales</taxon>
        <taxon>Streptomycetaceae</taxon>
        <taxon>Streptantibioticus</taxon>
    </lineage>
</organism>
<sequence>MLVIPYLRPAGGEHGVATVRCRCIADECVKDEAGRYLAPLQKERHQGHGKYRSLPGDVPRLYNTMALIGSSPNVVVTEGEMDAMTWEAAGVPAVGYQGTSAWRAHFDPAFMGFRHVYHVADGDEPGIAAAEKRAAEMPNAKVIIPAPRHDSNSFAYEYGFDVLRERIGL</sequence>
<name>F8JPW9_STREN</name>
<protein>
    <submittedName>
        <fullName evidence="1">Gp57</fullName>
    </submittedName>
</protein>
<evidence type="ECO:0000313" key="1">
    <source>
        <dbReference type="EMBL" id="AEW94024.1"/>
    </source>
</evidence>
<dbReference type="STRING" id="1003195.SCATT_16530"/>
<evidence type="ECO:0000313" key="2">
    <source>
        <dbReference type="Proteomes" id="UP000007842"/>
    </source>
</evidence>
<dbReference type="eggNOG" id="ENOG5032UN8">
    <property type="taxonomic scope" value="Bacteria"/>
</dbReference>
<dbReference type="PATRIC" id="fig|1003195.11.peg.3220"/>
<dbReference type="HOGENOM" id="CLU_108037_0_0_11"/>
<proteinExistence type="predicted"/>
<dbReference type="Gene3D" id="3.40.1360.10">
    <property type="match status" value="1"/>
</dbReference>
<dbReference type="KEGG" id="sct:SCAT_1654"/>
<dbReference type="AlphaFoldDB" id="F8JPW9"/>
<dbReference type="EMBL" id="CP003219">
    <property type="protein sequence ID" value="AEW94024.1"/>
    <property type="molecule type" value="Genomic_DNA"/>
</dbReference>
<accession>F8JPW9</accession>